<dbReference type="GO" id="GO:1905515">
    <property type="term" value="P:non-motile cilium assembly"/>
    <property type="evidence" value="ECO:0007669"/>
    <property type="project" value="TreeGrafter"/>
</dbReference>
<evidence type="ECO:0000256" key="1">
    <source>
        <dbReference type="ARBA" id="ARBA00004138"/>
    </source>
</evidence>
<keyword evidence="6" id="KW-0966">Cell projection</keyword>
<protein>
    <submittedName>
        <fullName evidence="8">Transmembrane protein 80</fullName>
    </submittedName>
</protein>
<proteinExistence type="predicted"/>
<evidence type="ECO:0000256" key="7">
    <source>
        <dbReference type="SAM" id="Phobius"/>
    </source>
</evidence>
<name>A0A674AZX7_SALTR</name>
<sequence length="164" mass="18735">MDILKRIEHTHTHTHTHTIQLMQSALNRHLQLSSVPLQLLLYLTALYYVFYFLSTLCMIIYKSRVMSYPDDLLTQDVGLLFFMACLELLRLYCGVRGNLQETEGYMWANLAMTVATALLSVYFLVWQLYVMHADVIINAILLSVYGLGGVLGLATLARFTSVYS</sequence>
<dbReference type="Proteomes" id="UP000472277">
    <property type="component" value="Chromosome 4"/>
</dbReference>
<evidence type="ECO:0000313" key="9">
    <source>
        <dbReference type="Proteomes" id="UP000472277"/>
    </source>
</evidence>
<dbReference type="InterPro" id="IPR019184">
    <property type="entry name" value="Uncharacterised_TM-17"/>
</dbReference>
<keyword evidence="3 7" id="KW-0812">Transmembrane</keyword>
<dbReference type="GeneTree" id="ENSGT00940000153899"/>
<dbReference type="PANTHER" id="PTHR13531">
    <property type="entry name" value="GEO07735P1-RELATED-RELATED"/>
    <property type="match status" value="1"/>
</dbReference>
<evidence type="ECO:0000256" key="3">
    <source>
        <dbReference type="ARBA" id="ARBA00022692"/>
    </source>
</evidence>
<keyword evidence="5 7" id="KW-0472">Membrane</keyword>
<evidence type="ECO:0000256" key="5">
    <source>
        <dbReference type="ARBA" id="ARBA00023136"/>
    </source>
</evidence>
<keyword evidence="4 7" id="KW-1133">Transmembrane helix</keyword>
<reference evidence="8" key="2">
    <citation type="submission" date="2025-09" db="UniProtKB">
        <authorList>
            <consortium name="Ensembl"/>
        </authorList>
    </citation>
    <scope>IDENTIFICATION</scope>
</reference>
<comment type="subcellular location">
    <subcellularLocation>
        <location evidence="1">Cell projection</location>
        <location evidence="1">Cilium</location>
    </subcellularLocation>
    <subcellularLocation>
        <location evidence="2">Membrane</location>
        <topology evidence="2">Multi-pass membrane protein</topology>
    </subcellularLocation>
</comment>
<feature type="transmembrane region" description="Helical" evidence="7">
    <location>
        <begin position="73"/>
        <end position="93"/>
    </location>
</feature>
<feature type="transmembrane region" description="Helical" evidence="7">
    <location>
        <begin position="105"/>
        <end position="129"/>
    </location>
</feature>
<gene>
    <name evidence="8" type="primary">TMEM80</name>
</gene>
<reference evidence="8" key="1">
    <citation type="submission" date="2025-08" db="UniProtKB">
        <authorList>
            <consortium name="Ensembl"/>
        </authorList>
    </citation>
    <scope>IDENTIFICATION</scope>
</reference>
<dbReference type="InParanoid" id="A0A674AZX7"/>
<feature type="transmembrane region" description="Helical" evidence="7">
    <location>
        <begin position="39"/>
        <end position="61"/>
    </location>
</feature>
<dbReference type="GO" id="GO:0016020">
    <property type="term" value="C:membrane"/>
    <property type="evidence" value="ECO:0007669"/>
    <property type="project" value="UniProtKB-SubCell"/>
</dbReference>
<dbReference type="AlphaFoldDB" id="A0A674AZX7"/>
<organism evidence="8 9">
    <name type="scientific">Salmo trutta</name>
    <name type="common">Brown trout</name>
    <dbReference type="NCBI Taxonomy" id="8032"/>
    <lineage>
        <taxon>Eukaryota</taxon>
        <taxon>Metazoa</taxon>
        <taxon>Chordata</taxon>
        <taxon>Craniata</taxon>
        <taxon>Vertebrata</taxon>
        <taxon>Euteleostomi</taxon>
        <taxon>Actinopterygii</taxon>
        <taxon>Neopterygii</taxon>
        <taxon>Teleostei</taxon>
        <taxon>Protacanthopterygii</taxon>
        <taxon>Salmoniformes</taxon>
        <taxon>Salmonidae</taxon>
        <taxon>Salmoninae</taxon>
        <taxon>Salmo</taxon>
    </lineage>
</organism>
<dbReference type="OMA" id="LRIEYIW"/>
<evidence type="ECO:0000256" key="2">
    <source>
        <dbReference type="ARBA" id="ARBA00004141"/>
    </source>
</evidence>
<keyword evidence="9" id="KW-1185">Reference proteome</keyword>
<feature type="transmembrane region" description="Helical" evidence="7">
    <location>
        <begin position="135"/>
        <end position="157"/>
    </location>
</feature>
<evidence type="ECO:0000256" key="6">
    <source>
        <dbReference type="ARBA" id="ARBA00023273"/>
    </source>
</evidence>
<dbReference type="Ensembl" id="ENSSTUT00000068426.1">
    <property type="protein sequence ID" value="ENSSTUP00000064690.1"/>
    <property type="gene ID" value="ENSSTUG00000028167.1"/>
</dbReference>
<dbReference type="PANTHER" id="PTHR13531:SF8">
    <property type="entry name" value="TRANSMEMBRANE PROTEIN 80"/>
    <property type="match status" value="1"/>
</dbReference>
<evidence type="ECO:0000256" key="4">
    <source>
        <dbReference type="ARBA" id="ARBA00022989"/>
    </source>
</evidence>
<evidence type="ECO:0000313" key="8">
    <source>
        <dbReference type="Ensembl" id="ENSSTUP00000064690.1"/>
    </source>
</evidence>
<dbReference type="GO" id="GO:0035869">
    <property type="term" value="C:ciliary transition zone"/>
    <property type="evidence" value="ECO:0007669"/>
    <property type="project" value="TreeGrafter"/>
</dbReference>
<accession>A0A674AZX7</accession>
<dbReference type="Pfam" id="PF09799">
    <property type="entry name" value="Transmemb_17"/>
    <property type="match status" value="1"/>
</dbReference>